<dbReference type="AlphaFoldDB" id="I9HFA0"/>
<evidence type="ECO:0000313" key="2">
    <source>
        <dbReference type="Proteomes" id="UP000005150"/>
    </source>
</evidence>
<accession>I9HFA0</accession>
<gene>
    <name evidence="1" type="ORF">HMPREF1071_03729</name>
</gene>
<proteinExistence type="predicted"/>
<reference evidence="1 2" key="1">
    <citation type="submission" date="2012-02" db="EMBL/GenBank/DDBJ databases">
        <title>The Genome Sequence of Bacteroides salyersiae CL02T12C01.</title>
        <authorList>
            <consortium name="The Broad Institute Genome Sequencing Platform"/>
            <person name="Earl A."/>
            <person name="Ward D."/>
            <person name="Feldgarden M."/>
            <person name="Gevers D."/>
            <person name="Zitomersky N.L."/>
            <person name="Coyne M.J."/>
            <person name="Comstock L.E."/>
            <person name="Young S.K."/>
            <person name="Zeng Q."/>
            <person name="Gargeya S."/>
            <person name="Fitzgerald M."/>
            <person name="Haas B."/>
            <person name="Abouelleil A."/>
            <person name="Alvarado L."/>
            <person name="Arachchi H.M."/>
            <person name="Berlin A."/>
            <person name="Chapman S.B."/>
            <person name="Gearin G."/>
            <person name="Goldberg J."/>
            <person name="Griggs A."/>
            <person name="Gujja S."/>
            <person name="Hansen M."/>
            <person name="Heiman D."/>
            <person name="Howarth C."/>
            <person name="Larimer J."/>
            <person name="Lui A."/>
            <person name="MacDonald P.J.P."/>
            <person name="McCowen C."/>
            <person name="Montmayeur A."/>
            <person name="Murphy C."/>
            <person name="Neiman D."/>
            <person name="Pearson M."/>
            <person name="Priest M."/>
            <person name="Roberts A."/>
            <person name="Saif S."/>
            <person name="Shea T."/>
            <person name="Sisk P."/>
            <person name="Stolte C."/>
            <person name="Sykes S."/>
            <person name="Wortman J."/>
            <person name="Nusbaum C."/>
            <person name="Birren B."/>
        </authorList>
    </citation>
    <scope>NUCLEOTIDE SEQUENCE [LARGE SCALE GENOMIC DNA]</scope>
    <source>
        <strain evidence="1 2">CL02T12C01</strain>
    </source>
</reference>
<comment type="caution">
    <text evidence="1">The sequence shown here is derived from an EMBL/GenBank/DDBJ whole genome shotgun (WGS) entry which is preliminary data.</text>
</comment>
<dbReference type="HOGENOM" id="CLU_3229869_0_0_10"/>
<sequence length="43" mass="5126">MADNNKISPSFYENDVSVFQIRGKVKNNSEELIWFLSFLLQFR</sequence>
<organism evidence="1 2">
    <name type="scientific">Bacteroides salyersiae CL02T12C01</name>
    <dbReference type="NCBI Taxonomy" id="997887"/>
    <lineage>
        <taxon>Bacteria</taxon>
        <taxon>Pseudomonadati</taxon>
        <taxon>Bacteroidota</taxon>
        <taxon>Bacteroidia</taxon>
        <taxon>Bacteroidales</taxon>
        <taxon>Bacteroidaceae</taxon>
        <taxon>Bacteroides</taxon>
    </lineage>
</organism>
<protein>
    <submittedName>
        <fullName evidence="1">Uncharacterized protein</fullName>
    </submittedName>
</protein>
<evidence type="ECO:0000313" key="1">
    <source>
        <dbReference type="EMBL" id="EIY58584.1"/>
    </source>
</evidence>
<dbReference type="Proteomes" id="UP000005150">
    <property type="component" value="Unassembled WGS sequence"/>
</dbReference>
<dbReference type="PATRIC" id="fig|997887.3.peg.3876"/>
<dbReference type="EMBL" id="AGXV01000043">
    <property type="protein sequence ID" value="EIY58584.1"/>
    <property type="molecule type" value="Genomic_DNA"/>
</dbReference>
<keyword evidence="2" id="KW-1185">Reference proteome</keyword>
<name>I9HFA0_9BACE</name>